<dbReference type="SUPFAM" id="SSF54637">
    <property type="entry name" value="Thioesterase/thiol ester dehydrase-isomerase"/>
    <property type="match status" value="1"/>
</dbReference>
<organism evidence="2 3">
    <name type="scientific">Spirosoma endophyticum</name>
    <dbReference type="NCBI Taxonomy" id="662367"/>
    <lineage>
        <taxon>Bacteria</taxon>
        <taxon>Pseudomonadati</taxon>
        <taxon>Bacteroidota</taxon>
        <taxon>Cytophagia</taxon>
        <taxon>Cytophagales</taxon>
        <taxon>Cytophagaceae</taxon>
        <taxon>Spirosoma</taxon>
    </lineage>
</organism>
<dbReference type="InterPro" id="IPR050965">
    <property type="entry name" value="UPF0336/Enoyl-CoA_hydratase"/>
</dbReference>
<dbReference type="Proteomes" id="UP000198598">
    <property type="component" value="Unassembled WGS sequence"/>
</dbReference>
<dbReference type="EMBL" id="FOLQ01000005">
    <property type="protein sequence ID" value="SFD45185.1"/>
    <property type="molecule type" value="Genomic_DNA"/>
</dbReference>
<evidence type="ECO:0000259" key="1">
    <source>
        <dbReference type="Pfam" id="PF01575"/>
    </source>
</evidence>
<dbReference type="GO" id="GO:0006633">
    <property type="term" value="P:fatty acid biosynthetic process"/>
    <property type="evidence" value="ECO:0007669"/>
    <property type="project" value="TreeGrafter"/>
</dbReference>
<accession>A0A1I1SFC9</accession>
<dbReference type="AlphaFoldDB" id="A0A1I1SFC9"/>
<evidence type="ECO:0000313" key="3">
    <source>
        <dbReference type="Proteomes" id="UP000198598"/>
    </source>
</evidence>
<gene>
    <name evidence="2" type="ORF">SAMN05216167_10590</name>
</gene>
<dbReference type="InterPro" id="IPR029069">
    <property type="entry name" value="HotDog_dom_sf"/>
</dbReference>
<dbReference type="STRING" id="662367.SAMN05216167_10590"/>
<protein>
    <submittedName>
        <fullName evidence="2">Acyl dehydratase</fullName>
    </submittedName>
</protein>
<dbReference type="PANTHER" id="PTHR43437:SF3">
    <property type="entry name" value="HYDROXYACYL-THIOESTER DEHYDRATASE TYPE 2, MITOCHONDRIAL"/>
    <property type="match status" value="1"/>
</dbReference>
<sequence length="187" mass="21100">MMSDGQAYEPAIRGYELFQNHQYSLYIRGRLCGISFIIYNRTGDPVIIHFPMEFGLNAVHRYVFRFSQADVIDFARVTGDNNPLHLDADFAAQTPFKRPIIHGMLGASIFTKVLGTEFPGYGSVYLGQTLEFLRPMFVDTDYEATFTVQSIDPAKHTAQILGEIRDVKTGKVTTKGIATLMHKEKIL</sequence>
<proteinExistence type="predicted"/>
<feature type="domain" description="MaoC-like" evidence="1">
    <location>
        <begin position="65"/>
        <end position="155"/>
    </location>
</feature>
<dbReference type="Pfam" id="PF01575">
    <property type="entry name" value="MaoC_dehydratas"/>
    <property type="match status" value="1"/>
</dbReference>
<dbReference type="PANTHER" id="PTHR43437">
    <property type="entry name" value="HYDROXYACYL-THIOESTER DEHYDRATASE TYPE 2, MITOCHONDRIAL-RELATED"/>
    <property type="match status" value="1"/>
</dbReference>
<reference evidence="2 3" key="1">
    <citation type="submission" date="2016-10" db="EMBL/GenBank/DDBJ databases">
        <authorList>
            <person name="de Groot N.N."/>
        </authorList>
    </citation>
    <scope>NUCLEOTIDE SEQUENCE [LARGE SCALE GENOMIC DNA]</scope>
    <source>
        <strain evidence="2 3">DSM 26130</strain>
    </source>
</reference>
<dbReference type="CDD" id="cd03449">
    <property type="entry name" value="R_hydratase"/>
    <property type="match status" value="1"/>
</dbReference>
<name>A0A1I1SFC9_9BACT</name>
<dbReference type="Gene3D" id="3.10.129.10">
    <property type="entry name" value="Hotdog Thioesterase"/>
    <property type="match status" value="1"/>
</dbReference>
<keyword evidence="3" id="KW-1185">Reference proteome</keyword>
<evidence type="ECO:0000313" key="2">
    <source>
        <dbReference type="EMBL" id="SFD45185.1"/>
    </source>
</evidence>
<dbReference type="GO" id="GO:0019171">
    <property type="term" value="F:(3R)-hydroxyacyl-[acyl-carrier-protein] dehydratase activity"/>
    <property type="evidence" value="ECO:0007669"/>
    <property type="project" value="TreeGrafter"/>
</dbReference>
<dbReference type="InterPro" id="IPR002539">
    <property type="entry name" value="MaoC-like_dom"/>
</dbReference>